<gene>
    <name evidence="5" type="ORF">CARN5_2432</name>
</gene>
<dbReference type="SUPFAM" id="SSF53756">
    <property type="entry name" value="UDP-Glycosyltransferase/glycogen phosphorylase"/>
    <property type="match status" value="1"/>
</dbReference>
<organism evidence="5">
    <name type="scientific">mine drainage metagenome</name>
    <dbReference type="NCBI Taxonomy" id="410659"/>
    <lineage>
        <taxon>unclassified sequences</taxon>
        <taxon>metagenomes</taxon>
        <taxon>ecological metagenomes</taxon>
    </lineage>
</organism>
<proteinExistence type="inferred from homology"/>
<comment type="catalytic activity">
    <reaction evidence="1">
        <text>[(1-&gt;4)-alpha-D-glucosyl](n) + phosphate = [(1-&gt;4)-alpha-D-glucosyl](n-1) + alpha-D-glucose 1-phosphate</text>
        <dbReference type="Rhea" id="RHEA:41732"/>
        <dbReference type="Rhea" id="RHEA-COMP:9584"/>
        <dbReference type="Rhea" id="RHEA-COMP:9586"/>
        <dbReference type="ChEBI" id="CHEBI:15444"/>
        <dbReference type="ChEBI" id="CHEBI:43474"/>
        <dbReference type="ChEBI" id="CHEBI:58601"/>
        <dbReference type="EC" id="2.4.1.1"/>
    </reaction>
</comment>
<evidence type="ECO:0000256" key="1">
    <source>
        <dbReference type="ARBA" id="ARBA00001275"/>
    </source>
</evidence>
<dbReference type="PANTHER" id="PTHR42655">
    <property type="entry name" value="GLYCOGEN PHOSPHORYLASE"/>
    <property type="match status" value="1"/>
</dbReference>
<sequence length="866" mass="97745">MTSALVRIVPTASLLAAHPTESEDFVTIAPYYLLPQFPESLAGLAELALDLRWSRSHAADSLWQHIAPELWEETRDSWLILHNVGGDTLQHLAQDKDFIARLDTFVSEHREHLTQKGWFSETYPHPPFSQVAYFSMEFGLSESLPIYSGGLGILAGDCLKTASDLGIPLLGIGLLWQQGYFRQSLDDCGRQIELYPYNDPTQMPVTPVRDAEGEWLRLELPFPGRKVILRAWQARVGRITLYLLDSNDPLNAPADRGITAELYGGSPETRLQQEICLGIGGWMLLRRLGIQPDICHLNEGHAAFAILARAYSHMQDHGTDFPCALTATRAGNIFTTHTPVSAGFDRFPPELLTRYIAGAPGAFGVDVETILALGRESPEDTHEPFNMAWLAIHGSLIVNGVSRLHGAVSRRLFQPLFPGWPEDEVPVTHVTNGVHMPSWDSAEADALWTTHCGKARWLGDLKDIEADFRQTSDADIWHLRSVARQEVIQFARQRLQQQLAAAYAPERECEQAKTALDPNTLTIGFARRFAAYKRPNMLLTDPDRLYRLLNNPHYPVQLLIAGKAHPQDGAGKAMIQQWTQFIHQYPDLAGRLVFITDYDMLVAEHLVQGVDLWINTPRRPWEASGTSGMKVLVNGGLNLSELDGWWAEAYSPETGWALGDRQEHDSDPEWSRQEAEQLYRLLEEKVVPLFYHQRDANGCPCGWINKIRESMSRLTPQFSSSRMLQEYVSTLYAPAAQLLAARSEHATVEKIRQWQYDVSLHWNSLHFGELEMQSSGDSIAFWIPVYLDGLDPEIIAVQLFADHDDDHETEVHIMNRGGILIGAVNGYMYTCSMPFLRKAEDYTPRIVPYREGCLVPMEAPQILWYR</sequence>
<dbReference type="GO" id="GO:0005975">
    <property type="term" value="P:carbohydrate metabolic process"/>
    <property type="evidence" value="ECO:0007669"/>
    <property type="project" value="InterPro"/>
</dbReference>
<evidence type="ECO:0000256" key="2">
    <source>
        <dbReference type="ARBA" id="ARBA00006047"/>
    </source>
</evidence>
<dbReference type="InterPro" id="IPR024517">
    <property type="entry name" value="Glycogen_phosphorylase_DUF3417"/>
</dbReference>
<keyword evidence="5" id="KW-0328">Glycosyltransferase</keyword>
<protein>
    <submittedName>
        <fullName evidence="5">Glycogen phosphorylase</fullName>
        <ecNumber evidence="5">2.4.1.1</ecNumber>
    </submittedName>
</protein>
<dbReference type="InterPro" id="IPR052182">
    <property type="entry name" value="Glycogen/Maltodextrin_Phosph"/>
</dbReference>
<dbReference type="NCBIfam" id="TIGR02094">
    <property type="entry name" value="more_P_ylases"/>
    <property type="match status" value="1"/>
</dbReference>
<comment type="caution">
    <text evidence="5">The sequence shown here is derived from an EMBL/GenBank/DDBJ whole genome shotgun (WGS) entry which is preliminary data.</text>
</comment>
<dbReference type="PANTHER" id="PTHR42655:SF1">
    <property type="entry name" value="GLYCOGEN PHOSPHORYLASE"/>
    <property type="match status" value="1"/>
</dbReference>
<dbReference type="GO" id="GO:0008184">
    <property type="term" value="F:glycogen phosphorylase activity"/>
    <property type="evidence" value="ECO:0007669"/>
    <property type="project" value="InterPro"/>
</dbReference>
<feature type="domain" description="DUF3417" evidence="4">
    <location>
        <begin position="38"/>
        <end position="144"/>
    </location>
</feature>
<reference evidence="5" key="1">
    <citation type="submission" date="2009-10" db="EMBL/GenBank/DDBJ databases">
        <title>Diversity of trophic interactions inside an arsenic-rich microbial ecosystem.</title>
        <authorList>
            <person name="Bertin P.N."/>
            <person name="Heinrich-Salmeron A."/>
            <person name="Pelletier E."/>
            <person name="Goulhen-Chollet F."/>
            <person name="Arsene-Ploetze F."/>
            <person name="Gallien S."/>
            <person name="Calteau A."/>
            <person name="Vallenet D."/>
            <person name="Casiot C."/>
            <person name="Chane-Woon-Ming B."/>
            <person name="Giloteaux L."/>
            <person name="Barakat M."/>
            <person name="Bonnefoy V."/>
            <person name="Bruneel O."/>
            <person name="Chandler M."/>
            <person name="Cleiss J."/>
            <person name="Duran R."/>
            <person name="Elbaz-Poulichet F."/>
            <person name="Fonknechten N."/>
            <person name="Lauga B."/>
            <person name="Mornico D."/>
            <person name="Ortet P."/>
            <person name="Schaeffer C."/>
            <person name="Siguier P."/>
            <person name="Alexander Thil Smith A."/>
            <person name="Van Dorsselaer A."/>
            <person name="Weissenbach J."/>
            <person name="Medigue C."/>
            <person name="Le Paslier D."/>
        </authorList>
    </citation>
    <scope>NUCLEOTIDE SEQUENCE</scope>
</reference>
<evidence type="ECO:0000256" key="3">
    <source>
        <dbReference type="ARBA" id="ARBA00022533"/>
    </source>
</evidence>
<dbReference type="PIRSF" id="PIRSF000460">
    <property type="entry name" value="Pprylas_GlgP"/>
    <property type="match status" value="1"/>
</dbReference>
<accession>E6QA96</accession>
<dbReference type="EMBL" id="CABP01000047">
    <property type="protein sequence ID" value="CBI04122.1"/>
    <property type="molecule type" value="Genomic_DNA"/>
</dbReference>
<name>E6QA96_9ZZZZ</name>
<dbReference type="Pfam" id="PF11897">
    <property type="entry name" value="DUF3417"/>
    <property type="match status" value="1"/>
</dbReference>
<comment type="similarity">
    <text evidence="2">Belongs to the glycogen phosphorylase family.</text>
</comment>
<dbReference type="InterPro" id="IPR000811">
    <property type="entry name" value="Glyco_trans_35"/>
</dbReference>
<dbReference type="InterPro" id="IPR011834">
    <property type="entry name" value="Agluc_phsphrylas"/>
</dbReference>
<dbReference type="AlphaFoldDB" id="E6QA96"/>
<keyword evidence="3" id="KW-0021">Allosteric enzyme</keyword>
<evidence type="ECO:0000313" key="5">
    <source>
        <dbReference type="EMBL" id="CBI04122.1"/>
    </source>
</evidence>
<dbReference type="Gene3D" id="3.40.50.2000">
    <property type="entry name" value="Glycogen Phosphorylase B"/>
    <property type="match status" value="3"/>
</dbReference>
<dbReference type="Pfam" id="PF00343">
    <property type="entry name" value="Phosphorylase"/>
    <property type="match status" value="1"/>
</dbReference>
<dbReference type="GO" id="GO:0030170">
    <property type="term" value="F:pyridoxal phosphate binding"/>
    <property type="evidence" value="ECO:0007669"/>
    <property type="project" value="InterPro"/>
</dbReference>
<keyword evidence="5" id="KW-0808">Transferase</keyword>
<evidence type="ECO:0000259" key="4">
    <source>
        <dbReference type="Pfam" id="PF11897"/>
    </source>
</evidence>
<dbReference type="EC" id="2.4.1.1" evidence="5"/>